<dbReference type="SUPFAM" id="SSF57850">
    <property type="entry name" value="RING/U-box"/>
    <property type="match status" value="3"/>
</dbReference>
<organism evidence="14 15">
    <name type="scientific">Adineta steineri</name>
    <dbReference type="NCBI Taxonomy" id="433720"/>
    <lineage>
        <taxon>Eukaryota</taxon>
        <taxon>Metazoa</taxon>
        <taxon>Spiralia</taxon>
        <taxon>Gnathifera</taxon>
        <taxon>Rotifera</taxon>
        <taxon>Eurotatoria</taxon>
        <taxon>Bdelloidea</taxon>
        <taxon>Adinetida</taxon>
        <taxon>Adinetidae</taxon>
        <taxon>Adineta</taxon>
    </lineage>
</organism>
<evidence type="ECO:0000256" key="1">
    <source>
        <dbReference type="ARBA" id="ARBA00001798"/>
    </source>
</evidence>
<keyword evidence="4" id="KW-0479">Metal-binding</keyword>
<dbReference type="InterPro" id="IPR001841">
    <property type="entry name" value="Znf_RING"/>
</dbReference>
<sequence>MTNLEKQIDEILALRSIFDTKFRLLDDNNHYEILIDFDQIEPFIIRYNDERTVINHLPAFTLIIHYHDKYPSDYPPSFMLSCFYFSKLSLQNLCQKLDNYPFIKDEVCVYDWIEVIKHEITNELILQTKDDEQINDPRALNGYSNENIDQTYQSLINYNNEQHEKQFQNQLQTCLICTDIIPGMDFIRLHRCGHFYCRSCLNNYVRITLNNGKFGEKLHCPQSQCQKALLPNEIKQIIQDAQLYQRYERLTLQHALESMNNVIWCPRCQSAVLIGSGDDNLAVCDQCHYTFCKKCKEKYHFQAMCPEDHLAEQLRLQQRKIRERIAKQQIEERERTQNGKDQKRIAKKREKAYAESLRIDKEKKDLAEKNLVKQQYREIAIDLSEEDALLEEILTAERMEVLNTQPCPNCHVKIEKNGGCLHMHCSRCGYSFIWSALERRQPLQMTSLLYHSSDVMPIQSIKTELYKKSDTEKVSEQSKEDEIEQDSTVLINNRSFIGSAIVKRVKQCPNISCNKLNVKMGEDNWIKREKMGIDINKIFDKGPFSIGEVSYEYPIVNDTEITPFSTNLTTQIRGQLYFPNNTQGSLPILIFLPGKHADCRLLALPGYPGLDAGATDIFGHCQDNLARVASHLGYAYLSEYFASHGYIVISIDVALINNRWPIPGDLTLNFVRARIVLRTLQKMIELNNNAEMSKQILNGIDLSGKFDFTQVGLMGHSRGGEGVRNAYNMLMENKGPSDTLKWRERLPDVMIKAIMEIVPMYYGENGTKFGVGNVPWAMMVSGCEDDEIDYAHVYLAYRQLQSAKRPNHVIHVYGANHEYFNTEWQVGIPACFGDQDPLWDVNAPTFKVSDIFPPAAGTPLDYTLLKINGSESQRKTAIFALGAFFRAYVGVNADPDFAKLLNPSTPLPDNMTELGRQYFDNTQSIQLFNGTGNITGSSGVEIIPLRMYAESMFSSFATSYDNSLISPPQFFSDPPKKGNLSLGCLEQIENGVHINFDNNKQAEVIISFNKMEIKKISAIDIQLARRSSCWFTSTHSSTCEEPREMKLNIQLQTNTGFSSNTTIFLKSRHNLQFTRCEAMSFPSEKIGFLPVMFETVRIPVTNDQYINGLKLSSQNGGSLVLDNIAAIIQQSSNASFLSISIYLLFSLFFISVIFHAY</sequence>
<dbReference type="EC" id="2.3.2.31" evidence="2"/>
<evidence type="ECO:0000256" key="8">
    <source>
        <dbReference type="ARBA" id="ARBA00022833"/>
    </source>
</evidence>
<dbReference type="SUPFAM" id="SSF53474">
    <property type="entry name" value="alpha/beta-Hydrolases"/>
    <property type="match status" value="1"/>
</dbReference>
<dbReference type="InterPro" id="IPR006575">
    <property type="entry name" value="RWD_dom"/>
</dbReference>
<keyword evidence="3" id="KW-0808">Transferase</keyword>
<dbReference type="GO" id="GO:0061630">
    <property type="term" value="F:ubiquitin protein ligase activity"/>
    <property type="evidence" value="ECO:0007669"/>
    <property type="project" value="UniProtKB-EC"/>
</dbReference>
<evidence type="ECO:0000259" key="12">
    <source>
        <dbReference type="PROSITE" id="PS50908"/>
    </source>
</evidence>
<keyword evidence="8" id="KW-0862">Zinc</keyword>
<dbReference type="PROSITE" id="PS51873">
    <property type="entry name" value="TRIAD"/>
    <property type="match status" value="1"/>
</dbReference>
<evidence type="ECO:0000259" key="13">
    <source>
        <dbReference type="PROSITE" id="PS51873"/>
    </source>
</evidence>
<evidence type="ECO:0000259" key="11">
    <source>
        <dbReference type="PROSITE" id="PS50089"/>
    </source>
</evidence>
<feature type="domain" description="RING-type" evidence="11">
    <location>
        <begin position="174"/>
        <end position="221"/>
    </location>
</feature>
<feature type="domain" description="RWD" evidence="12">
    <location>
        <begin position="9"/>
        <end position="123"/>
    </location>
</feature>
<keyword evidence="6 9" id="KW-0863">Zinc-finger</keyword>
<dbReference type="Pfam" id="PF22191">
    <property type="entry name" value="IBR_1"/>
    <property type="match status" value="1"/>
</dbReference>
<evidence type="ECO:0000256" key="9">
    <source>
        <dbReference type="PROSITE-ProRule" id="PRU00175"/>
    </source>
</evidence>
<comment type="catalytic activity">
    <reaction evidence="1">
        <text>[E2 ubiquitin-conjugating enzyme]-S-ubiquitinyl-L-cysteine + [acceptor protein]-L-lysine = [E2 ubiquitin-conjugating enzyme]-L-cysteine + [acceptor protein]-N(6)-ubiquitinyl-L-lysine.</text>
        <dbReference type="EC" id="2.3.2.31"/>
    </reaction>
</comment>
<dbReference type="CDD" id="cd20336">
    <property type="entry name" value="Rcat_RBR"/>
    <property type="match status" value="1"/>
</dbReference>
<accession>A0A814A9M5</accession>
<comment type="caution">
    <text evidence="14">The sequence shown here is derived from an EMBL/GenBank/DDBJ whole genome shotgun (WGS) entry which is preliminary data.</text>
</comment>
<dbReference type="CDD" id="cd23820">
    <property type="entry name" value="RWD_RNF14"/>
    <property type="match status" value="1"/>
</dbReference>
<dbReference type="GO" id="GO:0008270">
    <property type="term" value="F:zinc ion binding"/>
    <property type="evidence" value="ECO:0007669"/>
    <property type="project" value="UniProtKB-KW"/>
</dbReference>
<dbReference type="Pfam" id="PF05773">
    <property type="entry name" value="RWD"/>
    <property type="match status" value="1"/>
</dbReference>
<keyword evidence="10" id="KW-0812">Transmembrane</keyword>
<dbReference type="Gene3D" id="2.20.25.20">
    <property type="match status" value="1"/>
</dbReference>
<dbReference type="FunFam" id="3.30.40.10:FF:000137">
    <property type="entry name" value="RanBP-type and C3HC4-type zinc finger-containing protein 1"/>
    <property type="match status" value="1"/>
</dbReference>
<dbReference type="InterPro" id="IPR016135">
    <property type="entry name" value="UBQ-conjugating_enzyme/RWD"/>
</dbReference>
<dbReference type="Pfam" id="PF01485">
    <property type="entry name" value="IBR"/>
    <property type="match status" value="1"/>
</dbReference>
<dbReference type="EMBL" id="CAJNOG010000082">
    <property type="protein sequence ID" value="CAF0909599.1"/>
    <property type="molecule type" value="Genomic_DNA"/>
</dbReference>
<dbReference type="CDD" id="cd20341">
    <property type="entry name" value="BRcat_RBR_RNF14"/>
    <property type="match status" value="1"/>
</dbReference>
<evidence type="ECO:0000256" key="3">
    <source>
        <dbReference type="ARBA" id="ARBA00022679"/>
    </source>
</evidence>
<evidence type="ECO:0000313" key="15">
    <source>
        <dbReference type="Proteomes" id="UP000663845"/>
    </source>
</evidence>
<keyword evidence="10" id="KW-1133">Transmembrane helix</keyword>
<evidence type="ECO:0000313" key="14">
    <source>
        <dbReference type="EMBL" id="CAF0909599.1"/>
    </source>
</evidence>
<dbReference type="PROSITE" id="PS50908">
    <property type="entry name" value="RWD"/>
    <property type="match status" value="1"/>
</dbReference>
<dbReference type="InterPro" id="IPR031127">
    <property type="entry name" value="E3_UB_ligase_RBR"/>
</dbReference>
<keyword evidence="10" id="KW-0472">Membrane</keyword>
<evidence type="ECO:0000256" key="4">
    <source>
        <dbReference type="ARBA" id="ARBA00022723"/>
    </source>
</evidence>
<dbReference type="GO" id="GO:0016567">
    <property type="term" value="P:protein ubiquitination"/>
    <property type="evidence" value="ECO:0007669"/>
    <property type="project" value="InterPro"/>
</dbReference>
<dbReference type="Gene3D" id="1.20.120.1750">
    <property type="match status" value="1"/>
</dbReference>
<dbReference type="InterPro" id="IPR017907">
    <property type="entry name" value="Znf_RING_CS"/>
</dbReference>
<dbReference type="InterPro" id="IPR002867">
    <property type="entry name" value="IBR_dom"/>
</dbReference>
<evidence type="ECO:0000256" key="7">
    <source>
        <dbReference type="ARBA" id="ARBA00022786"/>
    </source>
</evidence>
<protein>
    <recommendedName>
        <fullName evidence="2">RBR-type E3 ubiquitin transferase</fullName>
        <ecNumber evidence="2">2.3.2.31</ecNumber>
    </recommendedName>
</protein>
<feature type="domain" description="RING-type" evidence="13">
    <location>
        <begin position="170"/>
        <end position="455"/>
    </location>
</feature>
<proteinExistence type="predicted"/>
<name>A0A814A9M5_9BILA</name>
<dbReference type="AlphaFoldDB" id="A0A814A9M5"/>
<evidence type="ECO:0000256" key="5">
    <source>
        <dbReference type="ARBA" id="ARBA00022737"/>
    </source>
</evidence>
<dbReference type="Proteomes" id="UP000663845">
    <property type="component" value="Unassembled WGS sequence"/>
</dbReference>
<dbReference type="SMART" id="SM00647">
    <property type="entry name" value="IBR"/>
    <property type="match status" value="2"/>
</dbReference>
<gene>
    <name evidence="14" type="ORF">JYZ213_LOCUS11003</name>
</gene>
<evidence type="ECO:0000256" key="6">
    <source>
        <dbReference type="ARBA" id="ARBA00022771"/>
    </source>
</evidence>
<dbReference type="SUPFAM" id="SSF54495">
    <property type="entry name" value="UBC-like"/>
    <property type="match status" value="1"/>
</dbReference>
<dbReference type="PANTHER" id="PTHR11685">
    <property type="entry name" value="RBR FAMILY RING FINGER AND IBR DOMAIN-CONTAINING"/>
    <property type="match status" value="1"/>
</dbReference>
<dbReference type="Gene3D" id="3.10.110.10">
    <property type="entry name" value="Ubiquitin Conjugating Enzyme"/>
    <property type="match status" value="1"/>
</dbReference>
<dbReference type="SMART" id="SM00184">
    <property type="entry name" value="RING"/>
    <property type="match status" value="2"/>
</dbReference>
<keyword evidence="7" id="KW-0833">Ubl conjugation pathway</keyword>
<evidence type="ECO:0000256" key="10">
    <source>
        <dbReference type="SAM" id="Phobius"/>
    </source>
</evidence>
<evidence type="ECO:0000256" key="2">
    <source>
        <dbReference type="ARBA" id="ARBA00012251"/>
    </source>
</evidence>
<dbReference type="InterPro" id="IPR013083">
    <property type="entry name" value="Znf_RING/FYVE/PHD"/>
</dbReference>
<dbReference type="Gene3D" id="3.30.40.10">
    <property type="entry name" value="Zinc/RING finger domain, C3HC4 (zinc finger)"/>
    <property type="match status" value="1"/>
</dbReference>
<dbReference type="PROSITE" id="PS50089">
    <property type="entry name" value="ZF_RING_2"/>
    <property type="match status" value="1"/>
</dbReference>
<keyword evidence="5" id="KW-0677">Repeat</keyword>
<reference evidence="14" key="1">
    <citation type="submission" date="2021-02" db="EMBL/GenBank/DDBJ databases">
        <authorList>
            <person name="Nowell W R."/>
        </authorList>
    </citation>
    <scope>NUCLEOTIDE SEQUENCE</scope>
</reference>
<feature type="transmembrane region" description="Helical" evidence="10">
    <location>
        <begin position="1136"/>
        <end position="1156"/>
    </location>
</feature>
<dbReference type="Gene3D" id="3.40.50.1820">
    <property type="entry name" value="alpha/beta hydrolase"/>
    <property type="match status" value="1"/>
</dbReference>
<dbReference type="InterPro" id="IPR044066">
    <property type="entry name" value="TRIAD_supradom"/>
</dbReference>
<dbReference type="PROSITE" id="PS00518">
    <property type="entry name" value="ZF_RING_1"/>
    <property type="match status" value="1"/>
</dbReference>
<dbReference type="InterPro" id="IPR029058">
    <property type="entry name" value="AB_hydrolase_fold"/>
</dbReference>